<dbReference type="Proteomes" id="UP000821837">
    <property type="component" value="Chromosome 8"/>
</dbReference>
<evidence type="ECO:0000256" key="1">
    <source>
        <dbReference type="ARBA" id="ARBA00004370"/>
    </source>
</evidence>
<evidence type="ECO:0000256" key="6">
    <source>
        <dbReference type="SAM" id="Phobius"/>
    </source>
</evidence>
<feature type="transmembrane region" description="Helical" evidence="6">
    <location>
        <begin position="228"/>
        <end position="252"/>
    </location>
</feature>
<feature type="transmembrane region" description="Helical" evidence="6">
    <location>
        <begin position="202"/>
        <end position="222"/>
    </location>
</feature>
<dbReference type="GO" id="GO:0016020">
    <property type="term" value="C:membrane"/>
    <property type="evidence" value="ECO:0007669"/>
    <property type="project" value="UniProtKB-SubCell"/>
</dbReference>
<feature type="transmembrane region" description="Helical" evidence="6">
    <location>
        <begin position="431"/>
        <end position="451"/>
    </location>
</feature>
<keyword evidence="5 6" id="KW-0472">Membrane</keyword>
<protein>
    <recommendedName>
        <fullName evidence="7">Amino acid transporter transmembrane domain-containing protein</fullName>
    </recommendedName>
</protein>
<feature type="transmembrane region" description="Helical" evidence="6">
    <location>
        <begin position="66"/>
        <end position="87"/>
    </location>
</feature>
<keyword evidence="3 6" id="KW-0812">Transmembrane</keyword>
<feature type="transmembrane region" description="Helical" evidence="6">
    <location>
        <begin position="290"/>
        <end position="310"/>
    </location>
</feature>
<evidence type="ECO:0000313" key="9">
    <source>
        <dbReference type="Proteomes" id="UP000821837"/>
    </source>
</evidence>
<feature type="transmembrane region" description="Helical" evidence="6">
    <location>
        <begin position="471"/>
        <end position="496"/>
    </location>
</feature>
<reference evidence="8" key="1">
    <citation type="journal article" date="2020" name="Cell">
        <title>Large-Scale Comparative Analyses of Tick Genomes Elucidate Their Genetic Diversity and Vector Capacities.</title>
        <authorList>
            <consortium name="Tick Genome and Microbiome Consortium (TIGMIC)"/>
            <person name="Jia N."/>
            <person name="Wang J."/>
            <person name="Shi W."/>
            <person name="Du L."/>
            <person name="Sun Y."/>
            <person name="Zhan W."/>
            <person name="Jiang J.F."/>
            <person name="Wang Q."/>
            <person name="Zhang B."/>
            <person name="Ji P."/>
            <person name="Bell-Sakyi L."/>
            <person name="Cui X.M."/>
            <person name="Yuan T.T."/>
            <person name="Jiang B.G."/>
            <person name="Yang W.F."/>
            <person name="Lam T.T."/>
            <person name="Chang Q.C."/>
            <person name="Ding S.J."/>
            <person name="Wang X.J."/>
            <person name="Zhu J.G."/>
            <person name="Ruan X.D."/>
            <person name="Zhao L."/>
            <person name="Wei J.T."/>
            <person name="Ye R.Z."/>
            <person name="Que T.C."/>
            <person name="Du C.H."/>
            <person name="Zhou Y.H."/>
            <person name="Cheng J.X."/>
            <person name="Dai P.F."/>
            <person name="Guo W.B."/>
            <person name="Han X.H."/>
            <person name="Huang E.J."/>
            <person name="Li L.F."/>
            <person name="Wei W."/>
            <person name="Gao Y.C."/>
            <person name="Liu J.Z."/>
            <person name="Shao H.Z."/>
            <person name="Wang X."/>
            <person name="Wang C.C."/>
            <person name="Yang T.C."/>
            <person name="Huo Q.B."/>
            <person name="Li W."/>
            <person name="Chen H.Y."/>
            <person name="Chen S.E."/>
            <person name="Zhou L.G."/>
            <person name="Ni X.B."/>
            <person name="Tian J.H."/>
            <person name="Sheng Y."/>
            <person name="Liu T."/>
            <person name="Pan Y.S."/>
            <person name="Xia L.Y."/>
            <person name="Li J."/>
            <person name="Zhao F."/>
            <person name="Cao W.C."/>
        </authorList>
    </citation>
    <scope>NUCLEOTIDE SEQUENCE</scope>
    <source>
        <strain evidence="8">Rsan-2018</strain>
    </source>
</reference>
<dbReference type="EMBL" id="JABSTV010001254">
    <property type="protein sequence ID" value="KAH7939245.1"/>
    <property type="molecule type" value="Genomic_DNA"/>
</dbReference>
<keyword evidence="4 6" id="KW-1133">Transmembrane helix</keyword>
<gene>
    <name evidence="8" type="ORF">HPB52_009443</name>
</gene>
<reference evidence="8" key="2">
    <citation type="submission" date="2021-09" db="EMBL/GenBank/DDBJ databases">
        <authorList>
            <person name="Jia N."/>
            <person name="Wang J."/>
            <person name="Shi W."/>
            <person name="Du L."/>
            <person name="Sun Y."/>
            <person name="Zhan W."/>
            <person name="Jiang J."/>
            <person name="Wang Q."/>
            <person name="Zhang B."/>
            <person name="Ji P."/>
            <person name="Sakyi L.B."/>
            <person name="Cui X."/>
            <person name="Yuan T."/>
            <person name="Jiang B."/>
            <person name="Yang W."/>
            <person name="Lam T.T.-Y."/>
            <person name="Chang Q."/>
            <person name="Ding S."/>
            <person name="Wang X."/>
            <person name="Zhu J."/>
            <person name="Ruan X."/>
            <person name="Zhao L."/>
            <person name="Wei J."/>
            <person name="Que T."/>
            <person name="Du C."/>
            <person name="Cheng J."/>
            <person name="Dai P."/>
            <person name="Han X."/>
            <person name="Huang E."/>
            <person name="Gao Y."/>
            <person name="Liu J."/>
            <person name="Shao H."/>
            <person name="Ye R."/>
            <person name="Li L."/>
            <person name="Wei W."/>
            <person name="Wang X."/>
            <person name="Wang C."/>
            <person name="Huo Q."/>
            <person name="Li W."/>
            <person name="Guo W."/>
            <person name="Chen H."/>
            <person name="Chen S."/>
            <person name="Zhou L."/>
            <person name="Zhou L."/>
            <person name="Ni X."/>
            <person name="Tian J."/>
            <person name="Zhou Y."/>
            <person name="Sheng Y."/>
            <person name="Liu T."/>
            <person name="Pan Y."/>
            <person name="Xia L."/>
            <person name="Li J."/>
            <person name="Zhao F."/>
            <person name="Cao W."/>
        </authorList>
    </citation>
    <scope>NUCLEOTIDE SEQUENCE</scope>
    <source>
        <strain evidence="8">Rsan-2018</strain>
        <tissue evidence="8">Larvae</tissue>
    </source>
</reference>
<feature type="transmembrane region" description="Helical" evidence="6">
    <location>
        <begin position="367"/>
        <end position="388"/>
    </location>
</feature>
<feature type="transmembrane region" description="Helical" evidence="6">
    <location>
        <begin position="264"/>
        <end position="284"/>
    </location>
</feature>
<evidence type="ECO:0000256" key="5">
    <source>
        <dbReference type="ARBA" id="ARBA00023136"/>
    </source>
</evidence>
<accession>A0A9D4PGP5</accession>
<sequence>MNVAHNVHVANGSVYVPPPDYGDVPPTILNAPVTPGFVAPPPIEQGDWWTQTKLWYRQQWKKTDPVLPAVPASLGLAATAASLAGNLTGTGMVMIPFAFVWIGWSAILWLPLFGVLAAFSASLLESCCEMLEVRYEEYRRFHWYTQYSDIANRALGPALAKVVTALRFLCVVGVWAVVIVIASAAMVDFVAALMPTPIPKGYVYCSLVTVYGVFFTLYSGPVAPHGRYWRVCGLVNTPFVLVLTILLLVGIADNKKMAEGTGGALFTIGSLSLPLNLSSFLGTVPGQSRSVLYFVGLGILAFNFAAVCGFTNIRRDMKAPPCFTKAAAFGVAGSTLALFVVGVTAYAVLTVVTGNVVLSLNGRDTRIAANIFTVMCTEQAMSLTYIIMGEYDRVEDYGKRVAWNRAKRSSPLALCAGLLALAVPYDGALMGLVGSLALCPIAFVLPPVFYYKLCQGSEQWPEKPLSMRMKICLALAVLSGLLVFIGGTVTSIIQLVEESRVDEQSCFWGFCYDQKFAHTPQSVSIYDILTSGRKPEDRLWLQCAKKS</sequence>
<feature type="transmembrane region" description="Helical" evidence="6">
    <location>
        <begin position="165"/>
        <end position="190"/>
    </location>
</feature>
<feature type="transmembrane region" description="Helical" evidence="6">
    <location>
        <begin position="99"/>
        <end position="124"/>
    </location>
</feature>
<dbReference type="VEuPathDB" id="VectorBase:RSAN_047048"/>
<comment type="subcellular location">
    <subcellularLocation>
        <location evidence="1">Membrane</location>
    </subcellularLocation>
</comment>
<dbReference type="Pfam" id="PF01490">
    <property type="entry name" value="Aa_trans"/>
    <property type="match status" value="1"/>
</dbReference>
<dbReference type="PANTHER" id="PTHR48017">
    <property type="entry name" value="OS05G0424000 PROTEIN-RELATED"/>
    <property type="match status" value="1"/>
</dbReference>
<keyword evidence="9" id="KW-1185">Reference proteome</keyword>
<name>A0A9D4PGP5_RHISA</name>
<evidence type="ECO:0000259" key="7">
    <source>
        <dbReference type="Pfam" id="PF01490"/>
    </source>
</evidence>
<keyword evidence="2" id="KW-0813">Transport</keyword>
<dbReference type="InterPro" id="IPR013057">
    <property type="entry name" value="AA_transpt_TM"/>
</dbReference>
<evidence type="ECO:0000256" key="2">
    <source>
        <dbReference type="ARBA" id="ARBA00022448"/>
    </source>
</evidence>
<dbReference type="AlphaFoldDB" id="A0A9D4PGP5"/>
<dbReference type="VEuPathDB" id="VectorBase:RSAN_027975"/>
<evidence type="ECO:0000256" key="4">
    <source>
        <dbReference type="ARBA" id="ARBA00022989"/>
    </source>
</evidence>
<proteinExistence type="predicted"/>
<organism evidence="8 9">
    <name type="scientific">Rhipicephalus sanguineus</name>
    <name type="common">Brown dog tick</name>
    <name type="synonym">Ixodes sanguineus</name>
    <dbReference type="NCBI Taxonomy" id="34632"/>
    <lineage>
        <taxon>Eukaryota</taxon>
        <taxon>Metazoa</taxon>
        <taxon>Ecdysozoa</taxon>
        <taxon>Arthropoda</taxon>
        <taxon>Chelicerata</taxon>
        <taxon>Arachnida</taxon>
        <taxon>Acari</taxon>
        <taxon>Parasitiformes</taxon>
        <taxon>Ixodida</taxon>
        <taxon>Ixodoidea</taxon>
        <taxon>Ixodidae</taxon>
        <taxon>Rhipicephalinae</taxon>
        <taxon>Rhipicephalus</taxon>
        <taxon>Rhipicephalus</taxon>
    </lineage>
</organism>
<evidence type="ECO:0000256" key="3">
    <source>
        <dbReference type="ARBA" id="ARBA00022692"/>
    </source>
</evidence>
<comment type="caution">
    <text evidence="8">The sequence shown here is derived from an EMBL/GenBank/DDBJ whole genome shotgun (WGS) entry which is preliminary data.</text>
</comment>
<evidence type="ECO:0000313" key="8">
    <source>
        <dbReference type="EMBL" id="KAH7939245.1"/>
    </source>
</evidence>
<feature type="domain" description="Amino acid transporter transmembrane" evidence="7">
    <location>
        <begin position="79"/>
        <end position="485"/>
    </location>
</feature>